<sequence>MRYIGIILALLILIQVIRISFLRGRYGKKKGDFIAMTLLLSTLPFIVLYYVNESRSKLFLLIMILAVIINWAYSLYVFKFRSNK</sequence>
<keyword evidence="1" id="KW-0812">Transmembrane</keyword>
<keyword evidence="3" id="KW-1185">Reference proteome</keyword>
<name>A0A974GXY7_SEDHY</name>
<proteinExistence type="predicted"/>
<dbReference type="EMBL" id="JACBNQ010000025">
    <property type="protein sequence ID" value="NYB75651.1"/>
    <property type="molecule type" value="Genomic_DNA"/>
</dbReference>
<accession>A0A974GXY7</accession>
<feature type="transmembrane region" description="Helical" evidence="1">
    <location>
        <begin position="33"/>
        <end position="52"/>
    </location>
</feature>
<evidence type="ECO:0000313" key="3">
    <source>
        <dbReference type="Proteomes" id="UP000611629"/>
    </source>
</evidence>
<dbReference type="Proteomes" id="UP000611629">
    <property type="component" value="Unassembled WGS sequence"/>
</dbReference>
<keyword evidence="1" id="KW-1133">Transmembrane helix</keyword>
<dbReference type="AlphaFoldDB" id="A0A974GXY7"/>
<evidence type="ECO:0000313" key="2">
    <source>
        <dbReference type="EMBL" id="NYB75651.1"/>
    </source>
</evidence>
<gene>
    <name evidence="2" type="ORF">HZF24_16000</name>
</gene>
<evidence type="ECO:0000256" key="1">
    <source>
        <dbReference type="SAM" id="Phobius"/>
    </source>
</evidence>
<organism evidence="2 3">
    <name type="scientific">Sedimentibacter hydroxybenzoicus DSM 7310</name>
    <dbReference type="NCBI Taxonomy" id="1123245"/>
    <lineage>
        <taxon>Bacteria</taxon>
        <taxon>Bacillati</taxon>
        <taxon>Bacillota</taxon>
        <taxon>Tissierellia</taxon>
        <taxon>Sedimentibacter</taxon>
    </lineage>
</organism>
<comment type="caution">
    <text evidence="2">The sequence shown here is derived from an EMBL/GenBank/DDBJ whole genome shotgun (WGS) entry which is preliminary data.</text>
</comment>
<keyword evidence="1" id="KW-0472">Membrane</keyword>
<dbReference type="RefSeq" id="WP_179239370.1">
    <property type="nucleotide sequence ID" value="NZ_JACBNQ010000025.1"/>
</dbReference>
<feature type="transmembrane region" description="Helical" evidence="1">
    <location>
        <begin position="6"/>
        <end position="21"/>
    </location>
</feature>
<reference evidence="2" key="1">
    <citation type="submission" date="2020-07" db="EMBL/GenBank/DDBJ databases">
        <title>Genomic analysis of a strain of Sedimentibacter Hydroxybenzoicus DSM7310.</title>
        <authorList>
            <person name="Ma S."/>
        </authorList>
    </citation>
    <scope>NUCLEOTIDE SEQUENCE</scope>
    <source>
        <strain evidence="2">DSM 7310</strain>
    </source>
</reference>
<feature type="transmembrane region" description="Helical" evidence="1">
    <location>
        <begin position="58"/>
        <end position="78"/>
    </location>
</feature>
<protein>
    <submittedName>
        <fullName evidence="2">Uncharacterized protein</fullName>
    </submittedName>
</protein>